<dbReference type="PANTHER" id="PTHR32309">
    <property type="entry name" value="TYROSINE-PROTEIN KINASE"/>
    <property type="match status" value="1"/>
</dbReference>
<keyword evidence="1" id="KW-0175">Coiled coil</keyword>
<keyword evidence="2" id="KW-1133">Transmembrane helix</keyword>
<evidence type="ECO:0000313" key="5">
    <source>
        <dbReference type="Proteomes" id="UP000237472"/>
    </source>
</evidence>
<evidence type="ECO:0000256" key="2">
    <source>
        <dbReference type="SAM" id="Phobius"/>
    </source>
</evidence>
<feature type="coiled-coil region" evidence="1">
    <location>
        <begin position="174"/>
        <end position="201"/>
    </location>
</feature>
<dbReference type="GeneID" id="77266745"/>
<dbReference type="GO" id="GO:0004713">
    <property type="term" value="F:protein tyrosine kinase activity"/>
    <property type="evidence" value="ECO:0007669"/>
    <property type="project" value="TreeGrafter"/>
</dbReference>
<reference evidence="4" key="1">
    <citation type="submission" date="2015-06" db="EMBL/GenBank/DDBJ databases">
        <authorList>
            <person name="Hoefler B.C."/>
            <person name="Straight P.D."/>
        </authorList>
    </citation>
    <scope>NUCLEOTIDE SEQUENCE [LARGE SCALE GENOMIC DNA]</scope>
    <source>
        <strain evidence="4">73/13</strain>
    </source>
</reference>
<evidence type="ECO:0000313" key="6">
    <source>
        <dbReference type="Proteomes" id="UP000811399"/>
    </source>
</evidence>
<sequence length="373" mass="42630">MEKNKTLIDKIKDLSILDSFKIVWFLMIFVVIYYVFIAADRYVSSTSLSVRSTSGEGVQAGGILSLLSTTSNNNEDMKYLRGYIHSLDLLKKLEENIKLKELYQEQFIDLPYRIFDSSSSESYLKFFKSRVKLKIDDKTGLLNVEVEAFTPKSAQIIAQSIVEESEKFINEISHKAAREQMRFAEEEVNTYKERYLKAQNALIAFQNKYGVFDPLKQAESKSKLIAQIEVNLAQREAALLNLQSYMNDSAPEVVALKAEIGAIKKQLEREMAKISANNSNTQKLNDMAAKFQNLTIEAKFAQQAYETALKAYESARIEAARKIKQLVIVQSPNLPESARYPERLYGILTAFLILSLIFGITKFVKMIIEEHRY</sequence>
<accession>A0A2G4R6Z2</accession>
<reference evidence="3" key="3">
    <citation type="submission" date="2019-07" db="EMBL/GenBank/DDBJ databases">
        <authorList>
            <person name="Miller W.G."/>
        </authorList>
    </citation>
    <scope>NUCLEOTIDE SEQUENCE</scope>
    <source>
        <strain evidence="3">52/13</strain>
    </source>
</reference>
<keyword evidence="2" id="KW-0812">Transmembrane</keyword>
<dbReference type="Proteomes" id="UP000811399">
    <property type="component" value="Unassembled WGS sequence"/>
</dbReference>
<dbReference type="EMBL" id="VJYU01000013">
    <property type="protein sequence ID" value="MBS4241129.1"/>
    <property type="molecule type" value="Genomic_DNA"/>
</dbReference>
<keyword evidence="6" id="KW-1185">Reference proteome</keyword>
<feature type="coiled-coil region" evidence="1">
    <location>
        <begin position="253"/>
        <end position="284"/>
    </location>
</feature>
<reference evidence="3 6" key="4">
    <citation type="journal article" date="2021" name="Syst. Appl. Microbiol.">
        <title>nCampylobacter vulpis sp. nov. isolated from wild red foxes.</title>
        <authorList>
            <person name="Parisi A."/>
            <person name="Chiara M."/>
            <person name="Caffara M."/>
            <person name="Mion D."/>
            <person name="Miller W.G."/>
            <person name="Caruso M."/>
            <person name="Manzari C."/>
            <person name="Florio D."/>
            <person name="Capozzi L."/>
            <person name="D'Erchia A.M."/>
            <person name="Manzulli V."/>
            <person name="Zanoni R.G."/>
        </authorList>
    </citation>
    <scope>NUCLEOTIDE SEQUENCE [LARGE SCALE GENOMIC DNA]</scope>
    <source>
        <strain evidence="3 6">52/13</strain>
    </source>
</reference>
<evidence type="ECO:0000313" key="3">
    <source>
        <dbReference type="EMBL" id="MBS4241129.1"/>
    </source>
</evidence>
<keyword evidence="2" id="KW-0472">Membrane</keyword>
<dbReference type="RefSeq" id="WP_099460859.1">
    <property type="nucleotide sequence ID" value="NZ_CP041617.1"/>
</dbReference>
<dbReference type="EMBL" id="LDWY01000004">
    <property type="protein sequence ID" value="PHY92304.1"/>
    <property type="molecule type" value="Genomic_DNA"/>
</dbReference>
<feature type="transmembrane region" description="Helical" evidence="2">
    <location>
        <begin position="344"/>
        <end position="364"/>
    </location>
</feature>
<organism evidence="4 5">
    <name type="scientific">Campylobacter vulpis</name>
    <dbReference type="NCBI Taxonomy" id="1655500"/>
    <lineage>
        <taxon>Bacteria</taxon>
        <taxon>Pseudomonadati</taxon>
        <taxon>Campylobacterota</taxon>
        <taxon>Epsilonproteobacteria</taxon>
        <taxon>Campylobacterales</taxon>
        <taxon>Campylobacteraceae</taxon>
        <taxon>Campylobacter</taxon>
    </lineage>
</organism>
<dbReference type="InterPro" id="IPR050445">
    <property type="entry name" value="Bact_polysacc_biosynth/exp"/>
</dbReference>
<dbReference type="PANTHER" id="PTHR32309:SF13">
    <property type="entry name" value="FERRIC ENTEROBACTIN TRANSPORT PROTEIN FEPE"/>
    <property type="match status" value="1"/>
</dbReference>
<gene>
    <name evidence="4" type="ORF">AA994_00695</name>
    <name evidence="3" type="ORF">CVU5213_05255</name>
</gene>
<evidence type="ECO:0000256" key="1">
    <source>
        <dbReference type="SAM" id="Coils"/>
    </source>
</evidence>
<dbReference type="GO" id="GO:0005886">
    <property type="term" value="C:plasma membrane"/>
    <property type="evidence" value="ECO:0007669"/>
    <property type="project" value="TreeGrafter"/>
</dbReference>
<feature type="transmembrane region" description="Helical" evidence="2">
    <location>
        <begin position="20"/>
        <end position="39"/>
    </location>
</feature>
<dbReference type="OrthoDB" id="5452389at2"/>
<name>A0A2G4R6Z2_9BACT</name>
<evidence type="ECO:0000313" key="4">
    <source>
        <dbReference type="EMBL" id="PHY92304.1"/>
    </source>
</evidence>
<reference evidence="5" key="2">
    <citation type="submission" date="2015-06" db="EMBL/GenBank/DDBJ databases">
        <authorList>
            <person name="Parisi A."/>
            <person name="Chiara M."/>
            <person name="Florio D."/>
            <person name="Miccolupo A."/>
            <person name="Manzari C."/>
            <person name="Mion D."/>
            <person name="Caruso M."/>
            <person name="D'erchia A.M."/>
            <person name="Zanoni R."/>
        </authorList>
    </citation>
    <scope>NUCLEOTIDE SEQUENCE [LARGE SCALE GENOMIC DNA]</scope>
    <source>
        <strain evidence="5">73/13</strain>
    </source>
</reference>
<comment type="caution">
    <text evidence="4">The sequence shown here is derived from an EMBL/GenBank/DDBJ whole genome shotgun (WGS) entry which is preliminary data.</text>
</comment>
<dbReference type="Proteomes" id="UP000237472">
    <property type="component" value="Unassembled WGS sequence"/>
</dbReference>
<protein>
    <submittedName>
        <fullName evidence="4">Capsule biosynthesis protein</fullName>
    </submittedName>
</protein>
<proteinExistence type="predicted"/>
<dbReference type="AlphaFoldDB" id="A0A2G4R6Z2"/>